<dbReference type="AlphaFoldDB" id="A0A369JZB7"/>
<sequence>MSSSFVPLAISAQYSVNRQTTRQAPVIKPTEKLPEDQDQRLHDDFIKHLDTFAHTQLFSIVFLALRKDNVEDSPRASPWSDLLELSHRKCFALSLFH</sequence>
<name>A0A369JZB7_HYPMA</name>
<protein>
    <submittedName>
        <fullName evidence="1">Uncharacterized protein</fullName>
    </submittedName>
</protein>
<organism evidence="1 2">
    <name type="scientific">Hypsizygus marmoreus</name>
    <name type="common">White beech mushroom</name>
    <name type="synonym">Agaricus marmoreus</name>
    <dbReference type="NCBI Taxonomy" id="39966"/>
    <lineage>
        <taxon>Eukaryota</taxon>
        <taxon>Fungi</taxon>
        <taxon>Dikarya</taxon>
        <taxon>Basidiomycota</taxon>
        <taxon>Agaricomycotina</taxon>
        <taxon>Agaricomycetes</taxon>
        <taxon>Agaricomycetidae</taxon>
        <taxon>Agaricales</taxon>
        <taxon>Tricholomatineae</taxon>
        <taxon>Lyophyllaceae</taxon>
        <taxon>Hypsizygus</taxon>
    </lineage>
</organism>
<dbReference type="EMBL" id="LUEZ02000041">
    <property type="protein sequence ID" value="RDB24973.1"/>
    <property type="molecule type" value="Genomic_DNA"/>
</dbReference>
<dbReference type="InParanoid" id="A0A369JZB7"/>
<reference evidence="1" key="1">
    <citation type="submission" date="2018-04" db="EMBL/GenBank/DDBJ databases">
        <title>Whole genome sequencing of Hypsizygus marmoreus.</title>
        <authorList>
            <person name="Choi I.-G."/>
            <person name="Min B."/>
            <person name="Kim J.-G."/>
            <person name="Kim S."/>
            <person name="Oh Y.-L."/>
            <person name="Kong W.-S."/>
            <person name="Park H."/>
            <person name="Jeong J."/>
            <person name="Song E.-S."/>
        </authorList>
    </citation>
    <scope>NUCLEOTIDE SEQUENCE [LARGE SCALE GENOMIC DNA]</scope>
    <source>
        <strain evidence="1">51987-8</strain>
    </source>
</reference>
<dbReference type="Proteomes" id="UP000076154">
    <property type="component" value="Unassembled WGS sequence"/>
</dbReference>
<gene>
    <name evidence="1" type="ORF">Hypma_007395</name>
</gene>
<accession>A0A369JZB7</accession>
<evidence type="ECO:0000313" key="2">
    <source>
        <dbReference type="Proteomes" id="UP000076154"/>
    </source>
</evidence>
<comment type="caution">
    <text evidence="1">The sequence shown here is derived from an EMBL/GenBank/DDBJ whole genome shotgun (WGS) entry which is preliminary data.</text>
</comment>
<evidence type="ECO:0000313" key="1">
    <source>
        <dbReference type="EMBL" id="RDB24973.1"/>
    </source>
</evidence>
<keyword evidence="2" id="KW-1185">Reference proteome</keyword>
<proteinExistence type="predicted"/>